<evidence type="ECO:0000313" key="1">
    <source>
        <dbReference type="EnsemblPlants" id="TraesCS3A02G394900.1.cds1"/>
    </source>
</evidence>
<dbReference type="Gramene" id="TraesCAD_scaffold_051400_01G000500.1">
    <property type="protein sequence ID" value="TraesCAD_scaffold_051400_01G000500.1"/>
    <property type="gene ID" value="TraesCAD_scaffold_051400_01G000500"/>
</dbReference>
<dbReference type="Gramene" id="TraesSTA3A03G01465860.1">
    <property type="protein sequence ID" value="TraesSTA3A03G01465860.1.CDS1"/>
    <property type="gene ID" value="TraesSTA3A03G01465860"/>
</dbReference>
<name>A0A3B6ENE4_WHEAT</name>
<proteinExistence type="predicted"/>
<reference evidence="1" key="1">
    <citation type="submission" date="2018-08" db="EMBL/GenBank/DDBJ databases">
        <authorList>
            <person name="Rossello M."/>
        </authorList>
    </citation>
    <scope>NUCLEOTIDE SEQUENCE [LARGE SCALE GENOMIC DNA]</scope>
    <source>
        <strain evidence="1">cv. Chinese Spring</strain>
    </source>
</reference>
<dbReference type="Gramene" id="TraesSYM3A03G01497030.1">
    <property type="protein sequence ID" value="TraesSYM3A03G01497030.1.CDS1"/>
    <property type="gene ID" value="TraesSYM3A03G01497030"/>
</dbReference>
<dbReference type="Gramene" id="TraesPARA_EIv1.0_0859320.1">
    <property type="protein sequence ID" value="TraesPARA_EIv1.0_0859320.1.CDS1"/>
    <property type="gene ID" value="TraesPARA_EIv1.0_0859320"/>
</dbReference>
<reference evidence="1" key="2">
    <citation type="submission" date="2018-10" db="UniProtKB">
        <authorList>
            <consortium name="EnsemblPlants"/>
        </authorList>
    </citation>
    <scope>IDENTIFICATION</scope>
</reference>
<organism evidence="1">
    <name type="scientific">Triticum aestivum</name>
    <name type="common">Wheat</name>
    <dbReference type="NCBI Taxonomy" id="4565"/>
    <lineage>
        <taxon>Eukaryota</taxon>
        <taxon>Viridiplantae</taxon>
        <taxon>Streptophyta</taxon>
        <taxon>Embryophyta</taxon>
        <taxon>Tracheophyta</taxon>
        <taxon>Spermatophyta</taxon>
        <taxon>Magnoliopsida</taxon>
        <taxon>Liliopsida</taxon>
        <taxon>Poales</taxon>
        <taxon>Poaceae</taxon>
        <taxon>BOP clade</taxon>
        <taxon>Pooideae</taxon>
        <taxon>Triticodae</taxon>
        <taxon>Triticeae</taxon>
        <taxon>Triticinae</taxon>
        <taxon>Triticum</taxon>
    </lineage>
</organism>
<dbReference type="Gramene" id="TraesLAC3A03G01418290.1">
    <property type="protein sequence ID" value="TraesLAC3A03G01418290.1.CDS1"/>
    <property type="gene ID" value="TraesLAC3A03G01418290"/>
</dbReference>
<accession>A0A3B6ENE4</accession>
<dbReference type="Gramene" id="TraesJAG3A03G01483000.1">
    <property type="protein sequence ID" value="TraesJAG3A03G01483000.1.CDS1"/>
    <property type="gene ID" value="TraesJAG3A03G01483000"/>
</dbReference>
<dbReference type="Gramene" id="TraesRN6B0100862800.1">
    <property type="protein sequence ID" value="TraesRN6B0100862800.1"/>
    <property type="gene ID" value="TraesRN6B0100862800"/>
</dbReference>
<evidence type="ECO:0000313" key="2">
    <source>
        <dbReference type="Proteomes" id="UP000019116"/>
    </source>
</evidence>
<dbReference type="Gramene" id="TraesNOR3A03G01495100.1">
    <property type="protein sequence ID" value="TraesNOR3A03G01495100.1.CDS1"/>
    <property type="gene ID" value="TraesNOR3A03G01495100"/>
</dbReference>
<dbReference type="Gramene" id="TraesARI3A03G01495760.1">
    <property type="protein sequence ID" value="TraesARI3A03G01495760.1.CDS1"/>
    <property type="gene ID" value="TraesARI3A03G01495760"/>
</dbReference>
<dbReference type="Gramene" id="TraesCLE_scaffold_093169_01G000500.1">
    <property type="protein sequence ID" value="TraesCLE_scaffold_093169_01G000500.1"/>
    <property type="gene ID" value="TraesCLE_scaffold_093169_01G000500"/>
</dbReference>
<dbReference type="Gramene" id="TraesLDM3A03G01474820.1">
    <property type="protein sequence ID" value="TraesLDM3A03G01474820.1.CDS1"/>
    <property type="gene ID" value="TraesLDM3A03G01474820"/>
</dbReference>
<sequence length="106" mass="11001">MAFAALAMWSGGWGLSVSSAPWEDASGASFAVDAGGGYDRDGGLEVVHRRLVFEPASAKLADADPAWHGASLRQPGHFSSTQDLASLGGLRLCGSQSLQAMVLLRI</sequence>
<protein>
    <submittedName>
        <fullName evidence="1">Uncharacterized protein</fullName>
    </submittedName>
</protein>
<dbReference type="Gramene" id="TraesROB_scaffold_051285_01G000100.1">
    <property type="protein sequence ID" value="TraesROB_scaffold_051285_01G000100.1"/>
    <property type="gene ID" value="TraesROB_scaffold_051285_01G000100"/>
</dbReference>
<dbReference type="EnsemblPlants" id="TraesCS3A02G394900.1">
    <property type="protein sequence ID" value="TraesCS3A02G394900.1.cds1"/>
    <property type="gene ID" value="TraesCS3A02G394900"/>
</dbReference>
<dbReference type="AlphaFoldDB" id="A0A3B6ENE4"/>
<dbReference type="Gramene" id="TraesCS3A02G394900.1">
    <property type="protein sequence ID" value="TraesCS3A02G394900.1.cds1"/>
    <property type="gene ID" value="TraesCS3A02G394900"/>
</dbReference>
<dbReference type="Gramene" id="TraesWEE_scaffold_042650_01G000500.1">
    <property type="protein sequence ID" value="TraesWEE_scaffold_042650_01G000500.1"/>
    <property type="gene ID" value="TraesWEE_scaffold_042650_01G000500"/>
</dbReference>
<keyword evidence="2" id="KW-1185">Reference proteome</keyword>
<dbReference type="Gramene" id="TraesCS3A03G0927000.1">
    <property type="protein sequence ID" value="TraesCS3A03G0927000.1.CDS1"/>
    <property type="gene ID" value="TraesCS3A03G0927000"/>
</dbReference>
<dbReference type="Gramene" id="TraesJUL3A03G01486630.1">
    <property type="protein sequence ID" value="TraesJUL3A03G01486630.1.CDS1"/>
    <property type="gene ID" value="TraesJUL3A03G01486630"/>
</dbReference>
<dbReference type="Gramene" id="TraesMAC3A03G01472430.1">
    <property type="protein sequence ID" value="TraesMAC3A03G01472430.1.CDS1"/>
    <property type="gene ID" value="TraesMAC3A03G01472430"/>
</dbReference>
<dbReference type="Proteomes" id="UP000019116">
    <property type="component" value="Chromosome 3A"/>
</dbReference>